<keyword evidence="2" id="KW-0808">Transferase</keyword>
<dbReference type="InterPro" id="IPR000836">
    <property type="entry name" value="PRTase_dom"/>
</dbReference>
<name>A0ABV3ZEQ4_9BACT</name>
<dbReference type="InterPro" id="IPR029057">
    <property type="entry name" value="PRTase-like"/>
</dbReference>
<protein>
    <submittedName>
        <fullName evidence="2">Phosphoribosyltransferase family protein</fullName>
    </submittedName>
</protein>
<evidence type="ECO:0000259" key="1">
    <source>
        <dbReference type="Pfam" id="PF00156"/>
    </source>
</evidence>
<feature type="domain" description="Phosphoribosyltransferase" evidence="1">
    <location>
        <begin position="8"/>
        <end position="167"/>
    </location>
</feature>
<keyword evidence="2" id="KW-0328">Glycosyltransferase</keyword>
<dbReference type="Gene3D" id="3.30.1310.20">
    <property type="entry name" value="PRTase-like"/>
    <property type="match status" value="1"/>
</dbReference>
<keyword evidence="3" id="KW-1185">Reference proteome</keyword>
<evidence type="ECO:0000313" key="2">
    <source>
        <dbReference type="EMBL" id="MEX6688356.1"/>
    </source>
</evidence>
<reference evidence="2 3" key="1">
    <citation type="submission" date="2023-07" db="EMBL/GenBank/DDBJ databases">
        <authorList>
            <person name="Lian W.-H."/>
        </authorList>
    </citation>
    <scope>NUCLEOTIDE SEQUENCE [LARGE SCALE GENOMIC DNA]</scope>
    <source>
        <strain evidence="2 3">SYSU DXS3180</strain>
    </source>
</reference>
<dbReference type="SUPFAM" id="SSF53271">
    <property type="entry name" value="PRTase-like"/>
    <property type="match status" value="1"/>
</dbReference>
<gene>
    <name evidence="2" type="ORF">QTN47_12660</name>
</gene>
<dbReference type="Pfam" id="PF00156">
    <property type="entry name" value="Pribosyltran"/>
    <property type="match status" value="1"/>
</dbReference>
<dbReference type="GO" id="GO:0016757">
    <property type="term" value="F:glycosyltransferase activity"/>
    <property type="evidence" value="ECO:0007669"/>
    <property type="project" value="UniProtKB-KW"/>
</dbReference>
<evidence type="ECO:0000313" key="3">
    <source>
        <dbReference type="Proteomes" id="UP001560573"/>
    </source>
</evidence>
<comment type="caution">
    <text evidence="2">The sequence shown here is derived from an EMBL/GenBank/DDBJ whole genome shotgun (WGS) entry which is preliminary data.</text>
</comment>
<dbReference type="RefSeq" id="WP_369329764.1">
    <property type="nucleotide sequence ID" value="NZ_JAULBC010000003.1"/>
</dbReference>
<dbReference type="Proteomes" id="UP001560573">
    <property type="component" value="Unassembled WGS sequence"/>
</dbReference>
<dbReference type="Gene3D" id="3.40.50.2020">
    <property type="match status" value="1"/>
</dbReference>
<accession>A0ABV3ZEQ4</accession>
<dbReference type="CDD" id="cd06223">
    <property type="entry name" value="PRTases_typeI"/>
    <property type="match status" value="1"/>
</dbReference>
<sequence>MHFRDRNDAAHRLAAKLVTYTNQDGVVLAIPRGGVPVAFEIAKQLHFTLDLLMTKKIGHPRYPEYAIGAVGLEDSIIHEDAGLSSEDLAGIIAYIREELRQQYLRFMGNNKPAPLEDRIVIIADDGIATGRTILGTLPMIKRRHPGRLIIAVPVISPRALKLLQEQVDEVVYLHAPFSFQGVGRFYEDFRQVSDEDVLSLLAAVNSRTPPAY</sequence>
<dbReference type="EMBL" id="JAULBC010000003">
    <property type="protein sequence ID" value="MEX6688356.1"/>
    <property type="molecule type" value="Genomic_DNA"/>
</dbReference>
<organism evidence="2 3">
    <name type="scientific">Danxiaibacter flavus</name>
    <dbReference type="NCBI Taxonomy" id="3049108"/>
    <lineage>
        <taxon>Bacteria</taxon>
        <taxon>Pseudomonadati</taxon>
        <taxon>Bacteroidota</taxon>
        <taxon>Chitinophagia</taxon>
        <taxon>Chitinophagales</taxon>
        <taxon>Chitinophagaceae</taxon>
        <taxon>Danxiaibacter</taxon>
    </lineage>
</organism>
<proteinExistence type="predicted"/>